<feature type="compositionally biased region" description="Low complexity" evidence="1">
    <location>
        <begin position="102"/>
        <end position="114"/>
    </location>
</feature>
<sequence>MEHHSASYRIPQPSYEGNRTTTPPPSSVTSSVASSLRPNDSQNNPTIAYHRRHHHHHQQHQPRQRQRQRQRQEKTESADSTTGSDSRSARQPESISLPSAFPRSAQQPRSQPPQAIADADLQQIPQSLAFLGYFCYRLCKLLFVEMAMNAAVAIFGFGIGVGIILADSVASTQGNGDNNHASTTAAAAHDSGPSRILLLRPATPSCRALVQHQYASVSMEDDGNRSDRAAGHRANTNANTPTMPLGSTPSSSSIHARWSAIDTPAQ</sequence>
<evidence type="ECO:0000256" key="2">
    <source>
        <dbReference type="SAM" id="Phobius"/>
    </source>
</evidence>
<gene>
    <name evidence="3" type="ORF">CAUS1442_LOCUS14076</name>
</gene>
<feature type="compositionally biased region" description="Basic residues" evidence="1">
    <location>
        <begin position="49"/>
        <end position="69"/>
    </location>
</feature>
<feature type="compositionally biased region" description="Polar residues" evidence="1">
    <location>
        <begin position="234"/>
        <end position="254"/>
    </location>
</feature>
<protein>
    <submittedName>
        <fullName evidence="3">Uncharacterized protein</fullName>
    </submittedName>
</protein>
<feature type="region of interest" description="Disordered" evidence="1">
    <location>
        <begin position="217"/>
        <end position="266"/>
    </location>
</feature>
<feature type="transmembrane region" description="Helical" evidence="2">
    <location>
        <begin position="146"/>
        <end position="166"/>
    </location>
</feature>
<keyword evidence="2" id="KW-0472">Membrane</keyword>
<feature type="compositionally biased region" description="Polar residues" evidence="1">
    <location>
        <begin position="78"/>
        <end position="97"/>
    </location>
</feature>
<name>A0A7R9ZSA4_9STRA</name>
<accession>A0A7R9ZSA4</accession>
<feature type="region of interest" description="Disordered" evidence="1">
    <location>
        <begin position="1"/>
        <end position="114"/>
    </location>
</feature>
<proteinExistence type="predicted"/>
<reference evidence="3" key="1">
    <citation type="submission" date="2021-01" db="EMBL/GenBank/DDBJ databases">
        <authorList>
            <person name="Corre E."/>
            <person name="Pelletier E."/>
            <person name="Niang G."/>
            <person name="Scheremetjew M."/>
            <person name="Finn R."/>
            <person name="Kale V."/>
            <person name="Holt S."/>
            <person name="Cochrane G."/>
            <person name="Meng A."/>
            <person name="Brown T."/>
            <person name="Cohen L."/>
        </authorList>
    </citation>
    <scope>NUCLEOTIDE SEQUENCE</scope>
    <source>
        <strain evidence="3">CCMP3328</strain>
    </source>
</reference>
<feature type="compositionally biased region" description="Polar residues" evidence="1">
    <location>
        <begin position="36"/>
        <end position="46"/>
    </location>
</feature>
<dbReference type="EMBL" id="HBEF01022754">
    <property type="protein sequence ID" value="CAD8341941.1"/>
    <property type="molecule type" value="Transcribed_RNA"/>
</dbReference>
<keyword evidence="2" id="KW-1133">Transmembrane helix</keyword>
<evidence type="ECO:0000256" key="1">
    <source>
        <dbReference type="SAM" id="MobiDB-lite"/>
    </source>
</evidence>
<dbReference type="AlphaFoldDB" id="A0A7R9ZSA4"/>
<evidence type="ECO:0000313" key="3">
    <source>
        <dbReference type="EMBL" id="CAD8341941.1"/>
    </source>
</evidence>
<keyword evidence="2" id="KW-0812">Transmembrane</keyword>
<organism evidence="3">
    <name type="scientific">Craspedostauros australis</name>
    <dbReference type="NCBI Taxonomy" id="1486917"/>
    <lineage>
        <taxon>Eukaryota</taxon>
        <taxon>Sar</taxon>
        <taxon>Stramenopiles</taxon>
        <taxon>Ochrophyta</taxon>
        <taxon>Bacillariophyta</taxon>
        <taxon>Bacillariophyceae</taxon>
        <taxon>Bacillariophycidae</taxon>
        <taxon>Naviculales</taxon>
        <taxon>Naviculaceae</taxon>
        <taxon>Craspedostauros</taxon>
    </lineage>
</organism>